<sequence>MLVLAVCLCMAAPAGAELIQHLDATVEGSVVTDGAGVVTQWIDQSGSGNNAVAGIGTVLYPGTVAFPGGPVGLDFGLERTSLELLSSNASDRLLDQSAGTGGFTVIVVTYTSAVQGTWNDLIGNTSSVGNGWGFRNNFAGQYQVYLHGTTGG</sequence>
<accession>X0W2D6</accession>
<evidence type="ECO:0000313" key="1">
    <source>
        <dbReference type="EMBL" id="GAG24720.1"/>
    </source>
</evidence>
<organism evidence="1">
    <name type="scientific">marine sediment metagenome</name>
    <dbReference type="NCBI Taxonomy" id="412755"/>
    <lineage>
        <taxon>unclassified sequences</taxon>
        <taxon>metagenomes</taxon>
        <taxon>ecological metagenomes</taxon>
    </lineage>
</organism>
<reference evidence="1" key="1">
    <citation type="journal article" date="2014" name="Front. Microbiol.">
        <title>High frequency of phylogenetically diverse reductive dehalogenase-homologous genes in deep subseafloor sedimentary metagenomes.</title>
        <authorList>
            <person name="Kawai M."/>
            <person name="Futagami T."/>
            <person name="Toyoda A."/>
            <person name="Takaki Y."/>
            <person name="Nishi S."/>
            <person name="Hori S."/>
            <person name="Arai W."/>
            <person name="Tsubouchi T."/>
            <person name="Morono Y."/>
            <person name="Uchiyama I."/>
            <person name="Ito T."/>
            <person name="Fujiyama A."/>
            <person name="Inagaki F."/>
            <person name="Takami H."/>
        </authorList>
    </citation>
    <scope>NUCLEOTIDE SEQUENCE</scope>
    <source>
        <strain evidence="1">Expedition CK06-06</strain>
    </source>
</reference>
<feature type="non-terminal residue" evidence="1">
    <location>
        <position position="152"/>
    </location>
</feature>
<dbReference type="AlphaFoldDB" id="X0W2D6"/>
<name>X0W2D6_9ZZZZ</name>
<proteinExistence type="predicted"/>
<dbReference type="EMBL" id="BARS01035985">
    <property type="protein sequence ID" value="GAG24720.1"/>
    <property type="molecule type" value="Genomic_DNA"/>
</dbReference>
<comment type="caution">
    <text evidence="1">The sequence shown here is derived from an EMBL/GenBank/DDBJ whole genome shotgun (WGS) entry which is preliminary data.</text>
</comment>
<gene>
    <name evidence="1" type="ORF">S01H1_55364</name>
</gene>
<protein>
    <submittedName>
        <fullName evidence="1">Uncharacterized protein</fullName>
    </submittedName>
</protein>